<dbReference type="InterPro" id="IPR036116">
    <property type="entry name" value="FN3_sf"/>
</dbReference>
<dbReference type="PROSITE" id="PS50853">
    <property type="entry name" value="FN3"/>
    <property type="match status" value="1"/>
</dbReference>
<gene>
    <name evidence="2" type="ORF">SG0102_20530</name>
</gene>
<name>A0A3G9JVR1_9FIRM</name>
<protein>
    <recommendedName>
        <fullName evidence="1">Fibronectin type-III domain-containing protein</fullName>
    </recommendedName>
</protein>
<evidence type="ECO:0000313" key="2">
    <source>
        <dbReference type="EMBL" id="BBH27119.1"/>
    </source>
</evidence>
<dbReference type="InterPro" id="IPR003961">
    <property type="entry name" value="FN3_dom"/>
</dbReference>
<proteinExistence type="predicted"/>
<reference evidence="2 3" key="1">
    <citation type="submission" date="2018-11" db="EMBL/GenBank/DDBJ databases">
        <title>Novel Erysipelotrichaceae bacterium isolated from small intestine of a swine.</title>
        <authorList>
            <person name="Kim J.S."/>
            <person name="Choe H."/>
            <person name="Lee Y.R."/>
            <person name="Kim K.M."/>
            <person name="Park D.S."/>
        </authorList>
    </citation>
    <scope>NUCLEOTIDE SEQUENCE [LARGE SCALE GENOMIC DNA]</scope>
    <source>
        <strain evidence="2 3">SG0102</strain>
    </source>
</reference>
<organism evidence="2 3">
    <name type="scientific">Intestinibaculum porci</name>
    <dbReference type="NCBI Taxonomy" id="2487118"/>
    <lineage>
        <taxon>Bacteria</taxon>
        <taxon>Bacillati</taxon>
        <taxon>Bacillota</taxon>
        <taxon>Erysipelotrichia</taxon>
        <taxon>Erysipelotrichales</taxon>
        <taxon>Erysipelotrichaceae</taxon>
        <taxon>Intestinibaculum</taxon>
    </lineage>
</organism>
<dbReference type="OrthoDB" id="2067487at2"/>
<evidence type="ECO:0000313" key="3">
    <source>
        <dbReference type="Proteomes" id="UP000268059"/>
    </source>
</evidence>
<dbReference type="AlphaFoldDB" id="A0A3G9JVR1"/>
<dbReference type="EMBL" id="AP019309">
    <property type="protein sequence ID" value="BBH27119.1"/>
    <property type="molecule type" value="Genomic_DNA"/>
</dbReference>
<dbReference type="InParanoid" id="A0A3G9JVR1"/>
<dbReference type="InterPro" id="IPR013783">
    <property type="entry name" value="Ig-like_fold"/>
</dbReference>
<feature type="domain" description="Fibronectin type-III" evidence="1">
    <location>
        <begin position="300"/>
        <end position="386"/>
    </location>
</feature>
<dbReference type="KEGG" id="ebm:SG0102_20530"/>
<sequence>MKKKIISLALALVVVLGETMLMSVKTSALSIDDASVFLKQQTASTCTLVSAAMALRRKALLMGDANWASITEDSLKPVAWSNGLLHDFSYATADYTYTISYGDVDGYGNASDITGQDKINALNNLLAAHPEGVVIYARNGANGYTEKNHAVLLTSYVNNVFYVADPAGASTAGLITIDQALRVNVENVASYWYVSNVTANNAPVADSAATAQDPSAPAAAAPAVTALDDGIVSLSKTSYTYNGKIKNPTVNVTLNNNALTRDVDYTVSYASNRKSVGKHKIVITGIGGYSGTLTATYKISPKKAKITSVSGKKKSASIKYASLAGNVNYQVAYRKAGRVKWNYTYTKSAKKTVKNLSRSSRYQFKVRGYKNGAYGKYSAVRSVKVK</sequence>
<dbReference type="SUPFAM" id="SSF49265">
    <property type="entry name" value="Fibronectin type III"/>
    <property type="match status" value="1"/>
</dbReference>
<dbReference type="Proteomes" id="UP000268059">
    <property type="component" value="Chromosome"/>
</dbReference>
<dbReference type="Gene3D" id="2.60.40.10">
    <property type="entry name" value="Immunoglobulins"/>
    <property type="match status" value="1"/>
</dbReference>
<dbReference type="CDD" id="cd00063">
    <property type="entry name" value="FN3"/>
    <property type="match status" value="1"/>
</dbReference>
<evidence type="ECO:0000259" key="1">
    <source>
        <dbReference type="PROSITE" id="PS50853"/>
    </source>
</evidence>
<keyword evidence="3" id="KW-1185">Reference proteome</keyword>
<accession>A0A3G9JVR1</accession>
<dbReference type="RefSeq" id="WP_125119878.1">
    <property type="nucleotide sequence ID" value="NZ_AP019309.1"/>
</dbReference>